<dbReference type="STRING" id="1118202.SAMN05443429_11068"/>
<organism evidence="2 3">
    <name type="scientific">Cruoricaptor ignavus</name>
    <dbReference type="NCBI Taxonomy" id="1118202"/>
    <lineage>
        <taxon>Bacteria</taxon>
        <taxon>Pseudomonadati</taxon>
        <taxon>Bacteroidota</taxon>
        <taxon>Flavobacteriia</taxon>
        <taxon>Flavobacteriales</taxon>
        <taxon>Weeksellaceae</taxon>
        <taxon>Cruoricaptor</taxon>
    </lineage>
</organism>
<name>A0A1M6GXV3_9FLAO</name>
<dbReference type="Proteomes" id="UP000184335">
    <property type="component" value="Unassembled WGS sequence"/>
</dbReference>
<dbReference type="AlphaFoldDB" id="A0A1M6GXV3"/>
<dbReference type="PANTHER" id="PTHR47786:SF2">
    <property type="entry name" value="GLYCOSYL HYDROLASE FAMILY 13 CATALYTIC DOMAIN-CONTAINING PROTEIN"/>
    <property type="match status" value="1"/>
</dbReference>
<dbReference type="InterPro" id="IPR013780">
    <property type="entry name" value="Glyco_hydro_b"/>
</dbReference>
<protein>
    <submittedName>
        <fullName evidence="2">Glycosidase</fullName>
    </submittedName>
</protein>
<feature type="domain" description="Glycosyl hydrolase family 13 catalytic" evidence="1">
    <location>
        <begin position="87"/>
        <end position="394"/>
    </location>
</feature>
<dbReference type="CDD" id="cd11313">
    <property type="entry name" value="AmyAc_arch_bac_AmyA"/>
    <property type="match status" value="1"/>
</dbReference>
<evidence type="ECO:0000313" key="3">
    <source>
        <dbReference type="Proteomes" id="UP000184335"/>
    </source>
</evidence>
<keyword evidence="2" id="KW-0378">Hydrolase</keyword>
<dbReference type="PANTHER" id="PTHR47786">
    <property type="entry name" value="ALPHA-1,4-GLUCAN:MALTOSE-1-PHOSPHATE MALTOSYLTRANSFERASE"/>
    <property type="match status" value="1"/>
</dbReference>
<accession>A0A1M6GXV3</accession>
<reference evidence="2 3" key="1">
    <citation type="submission" date="2016-11" db="EMBL/GenBank/DDBJ databases">
        <authorList>
            <person name="Jaros S."/>
            <person name="Januszkiewicz K."/>
            <person name="Wedrychowicz H."/>
        </authorList>
    </citation>
    <scope>NUCLEOTIDE SEQUENCE [LARGE SCALE GENOMIC DNA]</scope>
    <source>
        <strain evidence="2 3">DSM 25479</strain>
    </source>
</reference>
<gene>
    <name evidence="2" type="ORF">SAMN05443429_11068</name>
</gene>
<dbReference type="Gene3D" id="3.20.20.80">
    <property type="entry name" value="Glycosidases"/>
    <property type="match status" value="1"/>
</dbReference>
<evidence type="ECO:0000313" key="2">
    <source>
        <dbReference type="EMBL" id="SHJ14730.1"/>
    </source>
</evidence>
<keyword evidence="3" id="KW-1185">Reference proteome</keyword>
<dbReference type="SMART" id="SM00642">
    <property type="entry name" value="Aamy"/>
    <property type="match status" value="1"/>
</dbReference>
<dbReference type="SUPFAM" id="SSF51011">
    <property type="entry name" value="Glycosyl hydrolase domain"/>
    <property type="match status" value="1"/>
</dbReference>
<dbReference type="SUPFAM" id="SSF51445">
    <property type="entry name" value="(Trans)glycosidases"/>
    <property type="match status" value="1"/>
</dbReference>
<dbReference type="Pfam" id="PF00128">
    <property type="entry name" value="Alpha-amylase"/>
    <property type="match status" value="2"/>
</dbReference>
<dbReference type="Gene3D" id="2.60.40.1180">
    <property type="entry name" value="Golgi alpha-mannosidase II"/>
    <property type="match status" value="1"/>
</dbReference>
<proteinExistence type="predicted"/>
<dbReference type="InterPro" id="IPR017853">
    <property type="entry name" value="GH"/>
</dbReference>
<dbReference type="GO" id="GO:0016798">
    <property type="term" value="F:hydrolase activity, acting on glycosyl bonds"/>
    <property type="evidence" value="ECO:0007669"/>
    <property type="project" value="UniProtKB-KW"/>
</dbReference>
<dbReference type="GO" id="GO:0005975">
    <property type="term" value="P:carbohydrate metabolic process"/>
    <property type="evidence" value="ECO:0007669"/>
    <property type="project" value="InterPro"/>
</dbReference>
<dbReference type="InterPro" id="IPR006047">
    <property type="entry name" value="GH13_cat_dom"/>
</dbReference>
<evidence type="ECO:0000259" key="1">
    <source>
        <dbReference type="SMART" id="SM00642"/>
    </source>
</evidence>
<dbReference type="EMBL" id="FQYI01000010">
    <property type="protein sequence ID" value="SHJ14730.1"/>
    <property type="molecule type" value="Genomic_DNA"/>
</dbReference>
<sequence length="486" mass="56671">MMILIMQIFPTNSTMMMKFKQKLNDLKNNSLAFYRKNLILKISGAVLLGATLLACTSQKNIMKQETPKDWMHSGNIYEVNVRQYTKEGTFRAFEEHLPRLRKMGVQTLWFMPVTPIAQQNKKGTMGSPYAAQDYTAINPEFGTLEDFKHLVKVSHNQGFKVIIDWVANHTGWDHIWTKTHPEYYLKENGTFKIASGMDDIIELDYGNPEMRKAMIDAMKFWVRETDIDGFRCDLASWVEVDFWEEARPEVETLKPLFFLGEFDELENPEYGKVFDASYSWAWMHKTRDYYHNNLPLNELREMLMRYGAIGDSSMRAWFTTNHDENTWNGTEYEKYGDVALPLAVFSATWNGIPLMYSGQELPNHKRLEFFEKDPINWTGDFQLAKFYKKLFELREKNPALRGGDSSVQTSFVKTSADDKILAYLRKNGADEVLVVLNMSKDFVPFEILDDHINGEFKNHFTGFRRNFSDNKSFTMQKGDFAVFVKK</sequence>
<keyword evidence="2" id="KW-0326">Glycosidase</keyword>